<evidence type="ECO:0000256" key="16">
    <source>
        <dbReference type="SAM" id="SignalP"/>
    </source>
</evidence>
<sequence length="383" mass="41231">MQLFSSSRVVGALLCGVLLKTSAIAAPLPAIPDAPDVDARNYVLVDPASRQILAAREAEQKVPPASLTKLMTAYITLQSLAQGRLKLDQSVPVSVAAWKAGGSTMFLQPDLPATVEQMIQGMVVVSGNDAAVALAETIAGNADSFVQMMNATAAQLGMTHTHFDNVDGLPTPTHLVSAHDIAILTEDIIRQYPQYLHYFGEKSFTYNKVTQANWNPLVFSDTTVTGMKTGHTDEAGYCLDATATRKGRHLIAVVLGSSSRTGSAKAAEALLNYGYNFFETRRAYSASQAIVTVRKNQASPAQITIGSLKDVWVSVPNGRYPQLTSSATVFQQIPLPLKRGQRVGTLILSMDGKEVTRVPLVSLQNIEKAGWFGRIVNIVRGLF</sequence>
<keyword evidence="11" id="KW-0961">Cell wall biogenesis/degradation</keyword>
<evidence type="ECO:0000256" key="9">
    <source>
        <dbReference type="ARBA" id="ARBA00022960"/>
    </source>
</evidence>
<proteinExistence type="inferred from homology"/>
<evidence type="ECO:0000256" key="1">
    <source>
        <dbReference type="ARBA" id="ARBA00003217"/>
    </source>
</evidence>
<dbReference type="SMART" id="SM00936">
    <property type="entry name" value="PBP5_C"/>
    <property type="match status" value="1"/>
</dbReference>
<evidence type="ECO:0000256" key="13">
    <source>
        <dbReference type="PIRSR" id="PIRSR618044-1"/>
    </source>
</evidence>
<evidence type="ECO:0000256" key="12">
    <source>
        <dbReference type="ARBA" id="ARBA00034000"/>
    </source>
</evidence>
<keyword evidence="9" id="KW-0133">Cell shape</keyword>
<evidence type="ECO:0000256" key="6">
    <source>
        <dbReference type="ARBA" id="ARBA00022670"/>
    </source>
</evidence>
<keyword evidence="6" id="KW-0645">Protease</keyword>
<dbReference type="GO" id="GO:0071555">
    <property type="term" value="P:cell wall organization"/>
    <property type="evidence" value="ECO:0007669"/>
    <property type="project" value="UniProtKB-KW"/>
</dbReference>
<dbReference type="Gene3D" id="3.40.710.10">
    <property type="entry name" value="DD-peptidase/beta-lactamase superfamily"/>
    <property type="match status" value="1"/>
</dbReference>
<dbReference type="Gene3D" id="2.60.410.10">
    <property type="entry name" value="D-Ala-D-Ala carboxypeptidase, C-terminal domain"/>
    <property type="match status" value="1"/>
</dbReference>
<keyword evidence="19" id="KW-1185">Reference proteome</keyword>
<feature type="chain" id="PRO_5032689475" description="serine-type D-Ala-D-Ala carboxypeptidase" evidence="16">
    <location>
        <begin position="26"/>
        <end position="383"/>
    </location>
</feature>
<gene>
    <name evidence="18" type="ORF">SFSGTM_28890</name>
</gene>
<dbReference type="InterPro" id="IPR001967">
    <property type="entry name" value="Peptidase_S11_N"/>
</dbReference>
<evidence type="ECO:0000313" key="19">
    <source>
        <dbReference type="Proteomes" id="UP000463939"/>
    </source>
</evidence>
<evidence type="ECO:0000256" key="4">
    <source>
        <dbReference type="ARBA" id="ARBA00012448"/>
    </source>
</evidence>
<dbReference type="GO" id="GO:0006508">
    <property type="term" value="P:proteolysis"/>
    <property type="evidence" value="ECO:0007669"/>
    <property type="project" value="UniProtKB-KW"/>
</dbReference>
<keyword evidence="10" id="KW-0573">Peptidoglycan synthesis</keyword>
<dbReference type="Proteomes" id="UP000463939">
    <property type="component" value="Chromosome"/>
</dbReference>
<evidence type="ECO:0000256" key="14">
    <source>
        <dbReference type="PIRSR" id="PIRSR618044-2"/>
    </source>
</evidence>
<keyword evidence="7 16" id="KW-0732">Signal</keyword>
<dbReference type="InterPro" id="IPR018044">
    <property type="entry name" value="Peptidase_S11"/>
</dbReference>
<evidence type="ECO:0000256" key="11">
    <source>
        <dbReference type="ARBA" id="ARBA00023316"/>
    </source>
</evidence>
<dbReference type="InterPro" id="IPR012907">
    <property type="entry name" value="Peptidase_S11_C"/>
</dbReference>
<comment type="catalytic activity">
    <reaction evidence="12">
        <text>Preferential cleavage: (Ac)2-L-Lys-D-Ala-|-D-Ala. Also transpeptidation of peptidyl-alanyl moieties that are N-acyl substituents of D-alanine.</text>
        <dbReference type="EC" id="3.4.16.4"/>
    </reaction>
</comment>
<dbReference type="SUPFAM" id="SSF56601">
    <property type="entry name" value="beta-lactamase/transpeptidase-like"/>
    <property type="match status" value="1"/>
</dbReference>
<dbReference type="KEGG" id="sniv:SFSGTM_28890"/>
<dbReference type="GO" id="GO:0009252">
    <property type="term" value="P:peptidoglycan biosynthetic process"/>
    <property type="evidence" value="ECO:0007669"/>
    <property type="project" value="UniProtKB-UniPathway"/>
</dbReference>
<accession>A0A809RTH0</accession>
<dbReference type="EMBL" id="AP021881">
    <property type="protein sequence ID" value="BBP02181.1"/>
    <property type="molecule type" value="Genomic_DNA"/>
</dbReference>
<feature type="domain" description="Peptidase S11 D-Ala-D-Ala carboxypeptidase A C-terminal" evidence="17">
    <location>
        <begin position="278"/>
        <end position="368"/>
    </location>
</feature>
<evidence type="ECO:0000259" key="17">
    <source>
        <dbReference type="SMART" id="SM00936"/>
    </source>
</evidence>
<name>A0A809RTH0_9PROT</name>
<evidence type="ECO:0000256" key="7">
    <source>
        <dbReference type="ARBA" id="ARBA00022729"/>
    </source>
</evidence>
<evidence type="ECO:0000256" key="2">
    <source>
        <dbReference type="ARBA" id="ARBA00004752"/>
    </source>
</evidence>
<dbReference type="GO" id="GO:0008360">
    <property type="term" value="P:regulation of cell shape"/>
    <property type="evidence" value="ECO:0007669"/>
    <property type="project" value="UniProtKB-KW"/>
</dbReference>
<protein>
    <recommendedName>
        <fullName evidence="4">serine-type D-Ala-D-Ala carboxypeptidase</fullName>
        <ecNumber evidence="4">3.4.16.4</ecNumber>
    </recommendedName>
</protein>
<evidence type="ECO:0000256" key="3">
    <source>
        <dbReference type="ARBA" id="ARBA00007164"/>
    </source>
</evidence>
<dbReference type="GO" id="GO:0009002">
    <property type="term" value="F:serine-type D-Ala-D-Ala carboxypeptidase activity"/>
    <property type="evidence" value="ECO:0007669"/>
    <property type="project" value="UniProtKB-EC"/>
</dbReference>
<feature type="active site" description="Acyl-ester intermediate" evidence="13">
    <location>
        <position position="66"/>
    </location>
</feature>
<evidence type="ECO:0000256" key="15">
    <source>
        <dbReference type="RuleBase" id="RU004016"/>
    </source>
</evidence>
<dbReference type="InterPro" id="IPR015956">
    <property type="entry name" value="Peniciliin-bd_prot_C_sf"/>
</dbReference>
<dbReference type="Pfam" id="PF00768">
    <property type="entry name" value="Peptidase_S11"/>
    <property type="match status" value="1"/>
</dbReference>
<dbReference type="RefSeq" id="WP_162085853.1">
    <property type="nucleotide sequence ID" value="NZ_AP021881.1"/>
</dbReference>
<feature type="signal peptide" evidence="16">
    <location>
        <begin position="1"/>
        <end position="25"/>
    </location>
</feature>
<evidence type="ECO:0000313" key="18">
    <source>
        <dbReference type="EMBL" id="BBP02181.1"/>
    </source>
</evidence>
<comment type="similarity">
    <text evidence="3 15">Belongs to the peptidase S11 family.</text>
</comment>
<feature type="active site" evidence="13">
    <location>
        <position position="126"/>
    </location>
</feature>
<feature type="binding site" evidence="14">
    <location>
        <position position="228"/>
    </location>
    <ligand>
        <name>substrate</name>
    </ligand>
</feature>
<dbReference type="SUPFAM" id="SSF69189">
    <property type="entry name" value="Penicillin-binding protein associated domain"/>
    <property type="match status" value="1"/>
</dbReference>
<evidence type="ECO:0000256" key="10">
    <source>
        <dbReference type="ARBA" id="ARBA00022984"/>
    </source>
</evidence>
<dbReference type="PRINTS" id="PR00725">
    <property type="entry name" value="DADACBPTASE1"/>
</dbReference>
<dbReference type="InterPro" id="IPR037167">
    <property type="entry name" value="Peptidase_S11_C_sf"/>
</dbReference>
<evidence type="ECO:0000256" key="5">
    <source>
        <dbReference type="ARBA" id="ARBA00022645"/>
    </source>
</evidence>
<keyword evidence="8" id="KW-0378">Hydrolase</keyword>
<comment type="pathway">
    <text evidence="2">Cell wall biogenesis; peptidoglycan biosynthesis.</text>
</comment>
<dbReference type="UniPathway" id="UPA00219"/>
<keyword evidence="5" id="KW-0121">Carboxypeptidase</keyword>
<feature type="active site" description="Proton acceptor" evidence="13">
    <location>
        <position position="69"/>
    </location>
</feature>
<dbReference type="PANTHER" id="PTHR21581:SF6">
    <property type="entry name" value="TRAFFICKING PROTEIN PARTICLE COMPLEX SUBUNIT 12"/>
    <property type="match status" value="1"/>
</dbReference>
<comment type="function">
    <text evidence="1">Removes C-terminal D-alanyl residues from sugar-peptide cell wall precursors.</text>
</comment>
<dbReference type="EC" id="3.4.16.4" evidence="4"/>
<organism evidence="18 19">
    <name type="scientific">Sulfuriferula nivalis</name>
    <dbReference type="NCBI Taxonomy" id="2675298"/>
    <lineage>
        <taxon>Bacteria</taxon>
        <taxon>Pseudomonadati</taxon>
        <taxon>Pseudomonadota</taxon>
        <taxon>Betaproteobacteria</taxon>
        <taxon>Nitrosomonadales</taxon>
        <taxon>Sulfuricellaceae</taxon>
        <taxon>Sulfuriferula</taxon>
    </lineage>
</organism>
<dbReference type="AlphaFoldDB" id="A0A809RTH0"/>
<reference evidence="19" key="1">
    <citation type="submission" date="2019-11" db="EMBL/GenBank/DDBJ databases">
        <title>Isolation and characterization of a novel species in the genus Sulfuriferula.</title>
        <authorList>
            <person name="Mochizuki J."/>
            <person name="Kojima H."/>
            <person name="Fukui M."/>
        </authorList>
    </citation>
    <scope>NUCLEOTIDE SEQUENCE [LARGE SCALE GENOMIC DNA]</scope>
    <source>
        <strain evidence="19">SGTM</strain>
    </source>
</reference>
<evidence type="ECO:0000256" key="8">
    <source>
        <dbReference type="ARBA" id="ARBA00022801"/>
    </source>
</evidence>
<dbReference type="Pfam" id="PF07943">
    <property type="entry name" value="PBP5_C"/>
    <property type="match status" value="1"/>
</dbReference>
<dbReference type="InterPro" id="IPR012338">
    <property type="entry name" value="Beta-lactam/transpept-like"/>
</dbReference>
<dbReference type="PANTHER" id="PTHR21581">
    <property type="entry name" value="D-ALANYL-D-ALANINE CARBOXYPEPTIDASE"/>
    <property type="match status" value="1"/>
</dbReference>